<reference evidence="2" key="2">
    <citation type="submission" date="2025-08" db="UniProtKB">
        <authorList>
            <consortium name="RefSeq"/>
        </authorList>
    </citation>
    <scope>IDENTIFICATION</scope>
    <source>
        <tissue evidence="2">Leaf</tissue>
    </source>
</reference>
<gene>
    <name evidence="2" type="primary">LOC104708451</name>
</gene>
<dbReference type="Proteomes" id="UP000694864">
    <property type="component" value="Chromosome 8"/>
</dbReference>
<name>A0ABM0TAJ1_CAMSA</name>
<keyword evidence="1" id="KW-1185">Reference proteome</keyword>
<reference evidence="1" key="1">
    <citation type="journal article" date="2014" name="Nat. Commun.">
        <title>The emerging biofuel crop Camelina sativa retains a highly undifferentiated hexaploid genome structure.</title>
        <authorList>
            <person name="Kagale S."/>
            <person name="Koh C."/>
            <person name="Nixon J."/>
            <person name="Bollina V."/>
            <person name="Clarke W.E."/>
            <person name="Tuteja R."/>
            <person name="Spillane C."/>
            <person name="Robinson S.J."/>
            <person name="Links M.G."/>
            <person name="Clarke C."/>
            <person name="Higgins E.E."/>
            <person name="Huebert T."/>
            <person name="Sharpe A.G."/>
            <person name="Parkin I.A."/>
        </authorList>
    </citation>
    <scope>NUCLEOTIDE SEQUENCE [LARGE SCALE GENOMIC DNA]</scope>
    <source>
        <strain evidence="1">cv. DH55</strain>
    </source>
</reference>
<protein>
    <submittedName>
        <fullName evidence="2">Probable splicing factor 3A subunit 1</fullName>
    </submittedName>
</protein>
<dbReference type="GeneID" id="104708451"/>
<organism evidence="1 2">
    <name type="scientific">Camelina sativa</name>
    <name type="common">False flax</name>
    <name type="synonym">Myagrum sativum</name>
    <dbReference type="NCBI Taxonomy" id="90675"/>
    <lineage>
        <taxon>Eukaryota</taxon>
        <taxon>Viridiplantae</taxon>
        <taxon>Streptophyta</taxon>
        <taxon>Embryophyta</taxon>
        <taxon>Tracheophyta</taxon>
        <taxon>Spermatophyta</taxon>
        <taxon>Magnoliopsida</taxon>
        <taxon>eudicotyledons</taxon>
        <taxon>Gunneridae</taxon>
        <taxon>Pentapetalae</taxon>
        <taxon>rosids</taxon>
        <taxon>malvids</taxon>
        <taxon>Brassicales</taxon>
        <taxon>Brassicaceae</taxon>
        <taxon>Camelineae</taxon>
        <taxon>Camelina</taxon>
    </lineage>
</organism>
<dbReference type="RefSeq" id="XP_010423327.1">
    <property type="nucleotide sequence ID" value="XM_010425025.1"/>
</dbReference>
<proteinExistence type="predicted"/>
<evidence type="ECO:0000313" key="2">
    <source>
        <dbReference type="RefSeq" id="XP_010423327.1"/>
    </source>
</evidence>
<sequence>MQPGTLVHPPPLIPQFSQFQVSPPPAMPARTFPPPPLPVHDESALAPEVKEDKFLAQQPCSSTIGDDWEVIDIPVQSFLERLANWEMQIPANK</sequence>
<evidence type="ECO:0000313" key="1">
    <source>
        <dbReference type="Proteomes" id="UP000694864"/>
    </source>
</evidence>
<accession>A0ABM0TAJ1</accession>